<dbReference type="Proteomes" id="UP000564573">
    <property type="component" value="Unassembled WGS sequence"/>
</dbReference>
<feature type="domain" description="Hydantoinase B/oxoprolinase" evidence="2">
    <location>
        <begin position="16"/>
        <end position="527"/>
    </location>
</feature>
<evidence type="ECO:0000313" key="4">
    <source>
        <dbReference type="Proteomes" id="UP000564573"/>
    </source>
</evidence>
<keyword evidence="4" id="KW-1185">Reference proteome</keyword>
<dbReference type="RefSeq" id="WP_183784144.1">
    <property type="nucleotide sequence ID" value="NZ_JACIBS010000001.1"/>
</dbReference>
<sequence length="562" mass="58737">MSAANTLVDDRPGGTVALEILRTRLVASVDELAAVLARSAPTIEVGQAREFSVAICDARGQVVAVDNAAELPSIQATVSHVIDYFEFDIDDGDVVLTNDPSAGGTRVQDITLVAPYLVDSHVVGLIAVRTRIRDIGGQVGGNVNPEATELLAEGVVVTPVKIQRLGRPVRDVVAAFLLNGRRPEETRRTITAALAVLDMGKQRCAELVRRHGVDLVRQSFSYAQDYTEQIARGLVRTWRSGSYSDHRELLLASGGEPTVIRLAAEVEGGNVTLDFSESDDQSSQFVNSPAGVTASCAMRAVLAALGEAVPANGGLLRVVRVVTRPGSIVDPVQPAAVGCGMHHPGGEVTNVVAATLNPARARPVPSLTVPRPAVLCRPADNRSDQIDLGRWAIGGASATGSADGWGGPQISARGELPSVEQWEAEQYPAVESLEFAMDSAGAGAHTGAPAVEATFVLPPDLLFTLWTESLQSSVAGTDGGGAGRPGSLEFQTPDGWAPAPLVVTEAPVGAATRLRMRLGGGGGLGDPRSRDRAAVQSDLADELISPEAAHKVYRLEGQNSNG</sequence>
<dbReference type="InterPro" id="IPR003692">
    <property type="entry name" value="Hydantoinase_B"/>
</dbReference>
<dbReference type="PANTHER" id="PTHR11365">
    <property type="entry name" value="5-OXOPROLINASE RELATED"/>
    <property type="match status" value="1"/>
</dbReference>
<organism evidence="3 4">
    <name type="scientific">Prauserella sediminis</name>
    <dbReference type="NCBI Taxonomy" id="577680"/>
    <lineage>
        <taxon>Bacteria</taxon>
        <taxon>Bacillati</taxon>
        <taxon>Actinomycetota</taxon>
        <taxon>Actinomycetes</taxon>
        <taxon>Pseudonocardiales</taxon>
        <taxon>Pseudonocardiaceae</taxon>
        <taxon>Prauserella</taxon>
        <taxon>Prauserella salsuginis group</taxon>
    </lineage>
</organism>
<dbReference type="EMBL" id="JACIBS010000001">
    <property type="protein sequence ID" value="MBB3664447.1"/>
    <property type="molecule type" value="Genomic_DNA"/>
</dbReference>
<name>A0A839XP44_9PSEU</name>
<comment type="caution">
    <text evidence="3">The sequence shown here is derived from an EMBL/GenBank/DDBJ whole genome shotgun (WGS) entry which is preliminary data.</text>
</comment>
<dbReference type="GO" id="GO:0047423">
    <property type="term" value="F:N-methylhydantoinase (ATP-hydrolyzing) activity"/>
    <property type="evidence" value="ECO:0007669"/>
    <property type="project" value="UniProtKB-EC"/>
</dbReference>
<dbReference type="Pfam" id="PF02538">
    <property type="entry name" value="Hydantoinase_B"/>
    <property type="match status" value="1"/>
</dbReference>
<feature type="region of interest" description="Disordered" evidence="1">
    <location>
        <begin position="474"/>
        <end position="495"/>
    </location>
</feature>
<protein>
    <submittedName>
        <fullName evidence="3">N-methylhydantoinase B</fullName>
        <ecNumber evidence="3">3.5.2.14</ecNumber>
    </submittedName>
</protein>
<dbReference type="AlphaFoldDB" id="A0A839XP44"/>
<dbReference type="PANTHER" id="PTHR11365:SF23">
    <property type="entry name" value="HYPOTHETICAL 5-OXOPROLINASE (EUROFUNG)-RELATED"/>
    <property type="match status" value="1"/>
</dbReference>
<feature type="region of interest" description="Disordered" evidence="1">
    <location>
        <begin position="518"/>
        <end position="541"/>
    </location>
</feature>
<keyword evidence="3" id="KW-0378">Hydrolase</keyword>
<dbReference type="GO" id="GO:0005829">
    <property type="term" value="C:cytosol"/>
    <property type="evidence" value="ECO:0007669"/>
    <property type="project" value="TreeGrafter"/>
</dbReference>
<dbReference type="GO" id="GO:0006749">
    <property type="term" value="P:glutathione metabolic process"/>
    <property type="evidence" value="ECO:0007669"/>
    <property type="project" value="TreeGrafter"/>
</dbReference>
<evidence type="ECO:0000256" key="1">
    <source>
        <dbReference type="SAM" id="MobiDB-lite"/>
    </source>
</evidence>
<dbReference type="GO" id="GO:0017168">
    <property type="term" value="F:5-oxoprolinase (ATP-hydrolyzing) activity"/>
    <property type="evidence" value="ECO:0007669"/>
    <property type="project" value="TreeGrafter"/>
</dbReference>
<dbReference type="EC" id="3.5.2.14" evidence="3"/>
<proteinExistence type="predicted"/>
<accession>A0A839XP44</accession>
<reference evidence="3 4" key="1">
    <citation type="submission" date="2020-08" db="EMBL/GenBank/DDBJ databases">
        <title>Sequencing the genomes of 1000 actinobacteria strains.</title>
        <authorList>
            <person name="Klenk H.-P."/>
        </authorList>
    </citation>
    <scope>NUCLEOTIDE SEQUENCE [LARGE SCALE GENOMIC DNA]</scope>
    <source>
        <strain evidence="3 4">DSM 45267</strain>
    </source>
</reference>
<gene>
    <name evidence="3" type="ORF">FB384_003351</name>
</gene>
<evidence type="ECO:0000313" key="3">
    <source>
        <dbReference type="EMBL" id="MBB3664447.1"/>
    </source>
</evidence>
<evidence type="ECO:0000259" key="2">
    <source>
        <dbReference type="Pfam" id="PF02538"/>
    </source>
</evidence>
<dbReference type="InterPro" id="IPR045079">
    <property type="entry name" value="Oxoprolinase-like"/>
</dbReference>